<dbReference type="EMBL" id="CP060634">
    <property type="protein sequence ID" value="QNM06783.1"/>
    <property type="molecule type" value="Genomic_DNA"/>
</dbReference>
<dbReference type="RefSeq" id="WP_249304475.1">
    <property type="nucleotide sequence ID" value="NZ_CP060634.1"/>
</dbReference>
<dbReference type="KEGG" id="qdo:H9Q78_06625"/>
<proteinExistence type="predicted"/>
<dbReference type="AlphaFoldDB" id="A0A7G9G7K1"/>
<name>A0A7G9G7K1_9FIRM</name>
<evidence type="ECO:0000313" key="1">
    <source>
        <dbReference type="EMBL" id="QNM06783.1"/>
    </source>
</evidence>
<gene>
    <name evidence="1" type="ORF">H9Q78_06625</name>
</gene>
<keyword evidence="2" id="KW-1185">Reference proteome</keyword>
<protein>
    <submittedName>
        <fullName evidence="1">Uncharacterized protein</fullName>
    </submittedName>
</protein>
<accession>A0A7G9G7K1</accession>
<reference evidence="1 2" key="1">
    <citation type="submission" date="2020-08" db="EMBL/GenBank/DDBJ databases">
        <authorList>
            <person name="Liu C."/>
            <person name="Sun Q."/>
        </authorList>
    </citation>
    <scope>NUCLEOTIDE SEQUENCE [LARGE SCALE GENOMIC DNA]</scope>
    <source>
        <strain evidence="1 2">NSJ-38</strain>
    </source>
</reference>
<dbReference type="Proteomes" id="UP000515823">
    <property type="component" value="Chromosome"/>
</dbReference>
<organism evidence="1 2">
    <name type="scientific">Qiania dongpingensis</name>
    <dbReference type="NCBI Taxonomy" id="2763669"/>
    <lineage>
        <taxon>Bacteria</taxon>
        <taxon>Bacillati</taxon>
        <taxon>Bacillota</taxon>
        <taxon>Clostridia</taxon>
        <taxon>Lachnospirales</taxon>
        <taxon>Lachnospiraceae</taxon>
        <taxon>Qiania</taxon>
    </lineage>
</organism>
<sequence length="413" mass="46584">MSKKIDERIPREVGKGALPDHPAIKTPWEKLISYHDAAHFCSRYGATVAASMMQVYRILVPDYEKRCEAICKNAYARLYPLFSGPYGPVIGIDKHNAHPFCRGNFTGSLNGDSGDDRYLMCGRVTDFGTYRVEKELDVCDWDIVGSELCRATTQSLQGVADGYAVHMKEGPRVEFHMVEARGCGDRHCRIVAESREKFPMPEHKQWECFGPIATSDQIKDTAEEYTVKESMIFREETNYKFCNGTCMEEDPNTALAGCASATGTDYLIPVLEELIKDGTLDEKFVDHVIRCVFEAAGKTAFGDFYTKDAVRSWLGAPADVNDGRLMGAYLETVMQCLTVPYEIEAFNKEEVIYLVDRAKLQRRMPRLVTAYLALWGGEVRTLAGAQWFLWEEPGDAGDDKVRIVIKKKIDKYC</sequence>
<evidence type="ECO:0000313" key="2">
    <source>
        <dbReference type="Proteomes" id="UP000515823"/>
    </source>
</evidence>